<evidence type="ECO:0000256" key="10">
    <source>
        <dbReference type="ARBA" id="ARBA00023069"/>
    </source>
</evidence>
<feature type="region of interest" description="Disordered" evidence="14">
    <location>
        <begin position="323"/>
        <end position="463"/>
    </location>
</feature>
<comment type="function">
    <text evidence="1">Microtubule-binding protein that localizes to the microtubular manchette of elongating spermatids.</text>
</comment>
<dbReference type="PANTHER" id="PTHR14320:SF2">
    <property type="entry name" value="COILED-COIL DOMAIN-CONTAINING PROTEIN 181"/>
    <property type="match status" value="1"/>
</dbReference>
<evidence type="ECO:0000313" key="15">
    <source>
        <dbReference type="Ensembl" id="ENSOKIP00005028383.1"/>
    </source>
</evidence>
<dbReference type="Ensembl" id="ENSOKIT00005030042.1">
    <property type="protein sequence ID" value="ENSOKIP00005028383.1"/>
    <property type="gene ID" value="ENSOKIG00005012297.1"/>
</dbReference>
<evidence type="ECO:0000256" key="12">
    <source>
        <dbReference type="ARBA" id="ARBA00023273"/>
    </source>
</evidence>
<feature type="region of interest" description="Disordered" evidence="14">
    <location>
        <begin position="481"/>
        <end position="509"/>
    </location>
</feature>
<evidence type="ECO:0000256" key="6">
    <source>
        <dbReference type="ARBA" id="ARBA00022490"/>
    </source>
</evidence>
<feature type="region of interest" description="Disordered" evidence="14">
    <location>
        <begin position="117"/>
        <end position="194"/>
    </location>
</feature>
<dbReference type="GO" id="GO:0008017">
    <property type="term" value="F:microtubule binding"/>
    <property type="evidence" value="ECO:0007669"/>
    <property type="project" value="InterPro"/>
</dbReference>
<dbReference type="GO" id="GO:0031514">
    <property type="term" value="C:motile cilium"/>
    <property type="evidence" value="ECO:0007669"/>
    <property type="project" value="UniProtKB-SubCell"/>
</dbReference>
<dbReference type="GO" id="GO:0005874">
    <property type="term" value="C:microtubule"/>
    <property type="evidence" value="ECO:0007669"/>
    <property type="project" value="UniProtKB-KW"/>
</dbReference>
<evidence type="ECO:0000256" key="5">
    <source>
        <dbReference type="ARBA" id="ARBA00022306"/>
    </source>
</evidence>
<feature type="compositionally biased region" description="Gly residues" evidence="14">
    <location>
        <begin position="284"/>
        <end position="303"/>
    </location>
</feature>
<gene>
    <name evidence="15" type="primary">ccdc181</name>
</gene>
<reference evidence="15" key="2">
    <citation type="submission" date="2025-09" db="UniProtKB">
        <authorList>
            <consortium name="Ensembl"/>
        </authorList>
    </citation>
    <scope>IDENTIFICATION</scope>
</reference>
<evidence type="ECO:0000256" key="1">
    <source>
        <dbReference type="ARBA" id="ARBA00002213"/>
    </source>
</evidence>
<keyword evidence="11" id="KW-0206">Cytoskeleton</keyword>
<feature type="compositionally biased region" description="Low complexity" evidence="14">
    <location>
        <begin position="336"/>
        <end position="353"/>
    </location>
</feature>
<feature type="compositionally biased region" description="Polar residues" evidence="14">
    <location>
        <begin position="409"/>
        <end position="429"/>
    </location>
</feature>
<comment type="similarity">
    <text evidence="4">Belongs to the CCDC181 family.</text>
</comment>
<keyword evidence="16" id="KW-1185">Reference proteome</keyword>
<feature type="compositionally biased region" description="Basic and acidic residues" evidence="14">
    <location>
        <begin position="273"/>
        <end position="283"/>
    </location>
</feature>
<evidence type="ECO:0000313" key="16">
    <source>
        <dbReference type="Proteomes" id="UP000694557"/>
    </source>
</evidence>
<name>A0A8C7FIF1_ONCKI</name>
<keyword evidence="8" id="KW-0282">Flagellum</keyword>
<comment type="subcellular location">
    <subcellularLocation>
        <location evidence="2">Cell projection</location>
        <location evidence="2">Cilium</location>
        <location evidence="2">Flagellum</location>
    </subcellularLocation>
    <subcellularLocation>
        <location evidence="3">Cytoplasm</location>
        <location evidence="3">Cytoskeleton</location>
    </subcellularLocation>
</comment>
<dbReference type="PANTHER" id="PTHR14320">
    <property type="entry name" value="COILED-COIL DOMAIN-CONTAINING PROTEIN 181"/>
    <property type="match status" value="1"/>
</dbReference>
<dbReference type="AlphaFoldDB" id="A0A8C7FIF1"/>
<evidence type="ECO:0000256" key="2">
    <source>
        <dbReference type="ARBA" id="ARBA00004230"/>
    </source>
</evidence>
<dbReference type="InterPro" id="IPR026687">
    <property type="entry name" value="CCDC181"/>
</dbReference>
<keyword evidence="7" id="KW-0493">Microtubule</keyword>
<evidence type="ECO:0000256" key="13">
    <source>
        <dbReference type="ARBA" id="ARBA00047162"/>
    </source>
</evidence>
<feature type="compositionally biased region" description="Basic and acidic residues" evidence="14">
    <location>
        <begin position="481"/>
        <end position="501"/>
    </location>
</feature>
<evidence type="ECO:0000256" key="3">
    <source>
        <dbReference type="ARBA" id="ARBA00004245"/>
    </source>
</evidence>
<dbReference type="GeneTree" id="ENSGT00390000018244"/>
<protein>
    <recommendedName>
        <fullName evidence="5">Coiled-coil domain-containing protein 181</fullName>
    </recommendedName>
</protein>
<feature type="compositionally biased region" description="Basic and acidic residues" evidence="14">
    <location>
        <begin position="430"/>
        <end position="462"/>
    </location>
</feature>
<evidence type="ECO:0000256" key="11">
    <source>
        <dbReference type="ARBA" id="ARBA00023212"/>
    </source>
</evidence>
<feature type="compositionally biased region" description="Basic and acidic residues" evidence="14">
    <location>
        <begin position="117"/>
        <end position="148"/>
    </location>
</feature>
<proteinExistence type="inferred from homology"/>
<accession>A0A8C7FIF1</accession>
<feature type="compositionally biased region" description="Polar residues" evidence="14">
    <location>
        <begin position="243"/>
        <end position="259"/>
    </location>
</feature>
<comment type="subunit">
    <text evidence="13">Homodimer. Interacts with HOOK1. Interacts with HOOK2. Interacts with HOOK3.</text>
</comment>
<evidence type="ECO:0000256" key="9">
    <source>
        <dbReference type="ARBA" id="ARBA00023054"/>
    </source>
</evidence>
<keyword evidence="6" id="KW-0963">Cytoplasm</keyword>
<keyword evidence="9" id="KW-0175">Coiled coil</keyword>
<sequence length="602" mass="69605">MTTGLLKPLVEQGRGTRTGDYLDRCSGRLVSPKCRPLKRITSSHIRGYNTHDFIFILSKKETYKHLVVMSLVPTSTRTQEEYEDDFEKDLDWLISEEGTNDGQEPDYEDIEAEIDKELKEEGKEEEKKRGRKEDKKSLKEEKWASESEKAEEEERWPSPMEPLEFDSDRDSPYKGGSPLAPPPPVLEDQPEEEKKYILEKIQLANRQLQDQEAPDLTRRRRLHFKETLVDLVVAPLEYEKDSSTPQKTGVVEQVSSTASKEMEVESEVSGKLSELKITPREGEGGGQGLKDGGGGEAGQSGPGKEGKVLVEKDGKFDLVSLKEVESRGLMLPPLASFPSDNSRSSSCPSDLSPNKTPTSSPLRPISSTMSIGIEHHRAPRPPAQPRNRPNSASHSQRGSGGRGTKRRVQSANSAPTQQATFTLSPQQKELLNKIQERRERLAREEEQRKREEDEQKRKENELAFRAWLVRKREQLQEEKRIDRAQEMERRNGRREHSDPGEAFKSWLQRKHEQQQRDRQLEEMKRLEEESGFYMHNREECERAFKLWLKKKRAEKRAEQQAARERSRRLVFEERRARRMHDLLCTVNETKSFCFTEHLAYRF</sequence>
<feature type="region of interest" description="Disordered" evidence="14">
    <location>
        <begin position="240"/>
        <end position="311"/>
    </location>
</feature>
<evidence type="ECO:0000256" key="14">
    <source>
        <dbReference type="SAM" id="MobiDB-lite"/>
    </source>
</evidence>
<keyword evidence="12" id="KW-0966">Cell projection</keyword>
<feature type="compositionally biased region" description="Polar residues" evidence="14">
    <location>
        <begin position="354"/>
        <end position="370"/>
    </location>
</feature>
<organism evidence="15 16">
    <name type="scientific">Oncorhynchus kisutch</name>
    <name type="common">Coho salmon</name>
    <name type="synonym">Salmo kisutch</name>
    <dbReference type="NCBI Taxonomy" id="8019"/>
    <lineage>
        <taxon>Eukaryota</taxon>
        <taxon>Metazoa</taxon>
        <taxon>Chordata</taxon>
        <taxon>Craniata</taxon>
        <taxon>Vertebrata</taxon>
        <taxon>Euteleostomi</taxon>
        <taxon>Actinopterygii</taxon>
        <taxon>Neopterygii</taxon>
        <taxon>Teleostei</taxon>
        <taxon>Protacanthopterygii</taxon>
        <taxon>Salmoniformes</taxon>
        <taxon>Salmonidae</taxon>
        <taxon>Salmoninae</taxon>
        <taxon>Oncorhynchus</taxon>
    </lineage>
</organism>
<keyword evidence="10" id="KW-0969">Cilium</keyword>
<evidence type="ECO:0000256" key="8">
    <source>
        <dbReference type="ARBA" id="ARBA00022846"/>
    </source>
</evidence>
<dbReference type="Proteomes" id="UP000694557">
    <property type="component" value="Unassembled WGS sequence"/>
</dbReference>
<evidence type="ECO:0000256" key="4">
    <source>
        <dbReference type="ARBA" id="ARBA00005737"/>
    </source>
</evidence>
<evidence type="ECO:0000256" key="7">
    <source>
        <dbReference type="ARBA" id="ARBA00022701"/>
    </source>
</evidence>
<reference evidence="15" key="1">
    <citation type="submission" date="2025-08" db="UniProtKB">
        <authorList>
            <consortium name="Ensembl"/>
        </authorList>
    </citation>
    <scope>IDENTIFICATION</scope>
</reference>